<organism evidence="1 2">
    <name type="scientific">Vigna unguiculata</name>
    <name type="common">Cowpea</name>
    <dbReference type="NCBI Taxonomy" id="3917"/>
    <lineage>
        <taxon>Eukaryota</taxon>
        <taxon>Viridiplantae</taxon>
        <taxon>Streptophyta</taxon>
        <taxon>Embryophyta</taxon>
        <taxon>Tracheophyta</taxon>
        <taxon>Spermatophyta</taxon>
        <taxon>Magnoliopsida</taxon>
        <taxon>eudicotyledons</taxon>
        <taxon>Gunneridae</taxon>
        <taxon>Pentapetalae</taxon>
        <taxon>rosids</taxon>
        <taxon>fabids</taxon>
        <taxon>Fabales</taxon>
        <taxon>Fabaceae</taxon>
        <taxon>Papilionoideae</taxon>
        <taxon>50 kb inversion clade</taxon>
        <taxon>NPAAA clade</taxon>
        <taxon>indigoferoid/millettioid clade</taxon>
        <taxon>Phaseoleae</taxon>
        <taxon>Vigna</taxon>
    </lineage>
</organism>
<reference evidence="1 2" key="1">
    <citation type="submission" date="2019-04" db="EMBL/GenBank/DDBJ databases">
        <title>An improved genome assembly and genetic linkage map for asparagus bean, Vigna unguiculata ssp. sesquipedialis.</title>
        <authorList>
            <person name="Xia Q."/>
            <person name="Zhang R."/>
            <person name="Dong Y."/>
        </authorList>
    </citation>
    <scope>NUCLEOTIDE SEQUENCE [LARGE SCALE GENOMIC DNA]</scope>
    <source>
        <tissue evidence="1">Leaf</tissue>
    </source>
</reference>
<evidence type="ECO:0000313" key="1">
    <source>
        <dbReference type="EMBL" id="QCE11668.1"/>
    </source>
</evidence>
<dbReference type="EMBL" id="CP039354">
    <property type="protein sequence ID" value="QCE11668.1"/>
    <property type="molecule type" value="Genomic_DNA"/>
</dbReference>
<dbReference type="AlphaFoldDB" id="A0A4D6NE90"/>
<gene>
    <name evidence="1" type="ORF">DEO72_LG10g2904</name>
</gene>
<dbReference type="Proteomes" id="UP000501690">
    <property type="component" value="Linkage Group LG10"/>
</dbReference>
<protein>
    <submittedName>
        <fullName evidence="1">Uncharacterized protein</fullName>
    </submittedName>
</protein>
<accession>A0A4D6NE90</accession>
<keyword evidence="2" id="KW-1185">Reference proteome</keyword>
<sequence>MDALEENYLYDRRVMNLLSKDIREEMEKFQCKHSKNLEALMQENEEGLSVLSDKEMLDMERERMDKTFKKLKICRMEREPKLERMKDHISELETGAKTVNMDNEVMIRDLSEKIENLK</sequence>
<evidence type="ECO:0000313" key="2">
    <source>
        <dbReference type="Proteomes" id="UP000501690"/>
    </source>
</evidence>
<proteinExistence type="predicted"/>
<name>A0A4D6NE90_VIGUN</name>